<dbReference type="SUPFAM" id="SSF46689">
    <property type="entry name" value="Homeodomain-like"/>
    <property type="match status" value="2"/>
</dbReference>
<protein>
    <submittedName>
        <fullName evidence="5">HTH-type transcriptional activator RhaR</fullName>
    </submittedName>
</protein>
<dbReference type="AlphaFoldDB" id="A0A517NKE4"/>
<evidence type="ECO:0000313" key="5">
    <source>
        <dbReference type="EMBL" id="QDT07586.1"/>
    </source>
</evidence>
<gene>
    <name evidence="5" type="primary">rhaR_2</name>
    <name evidence="5" type="ORF">K227x_60140</name>
</gene>
<dbReference type="InterPro" id="IPR037923">
    <property type="entry name" value="HTH-like"/>
</dbReference>
<dbReference type="GO" id="GO:0003700">
    <property type="term" value="F:DNA-binding transcription factor activity"/>
    <property type="evidence" value="ECO:0007669"/>
    <property type="project" value="InterPro"/>
</dbReference>
<dbReference type="PROSITE" id="PS01124">
    <property type="entry name" value="HTH_ARAC_FAMILY_2"/>
    <property type="match status" value="1"/>
</dbReference>
<dbReference type="SUPFAM" id="SSF51215">
    <property type="entry name" value="Regulatory protein AraC"/>
    <property type="match status" value="1"/>
</dbReference>
<dbReference type="Proteomes" id="UP000318538">
    <property type="component" value="Chromosome"/>
</dbReference>
<proteinExistence type="predicted"/>
<keyword evidence="1" id="KW-0805">Transcription regulation</keyword>
<sequence>MLDSGIWVFESQHDQTFLMEPTSHAFPKLLLIREGRGDVIADWPHRTADSLHCVSGDCVLLPADLQHRIIDDPAHPISLYGLGLDPKRISSLREIEGLIHPGRIPRQRVQRLAIERRIRRLLFQVAQRDPAFRLSAVAGAIEIFAQLAMPTPAEHQRGTRIDQAIPADDALDEYLQWLASNFFESLSVDDAAKACHMSRRKFTAEFRKRTGTTWLAYINDKRVSHAVTLLQTTNSKVTSIAFQSGFEDLSTFYRSIKRVTGKRPLDFRPAAD</sequence>
<reference evidence="5 6" key="1">
    <citation type="submission" date="2019-02" db="EMBL/GenBank/DDBJ databases">
        <title>Deep-cultivation of Planctomycetes and their phenomic and genomic characterization uncovers novel biology.</title>
        <authorList>
            <person name="Wiegand S."/>
            <person name="Jogler M."/>
            <person name="Boedeker C."/>
            <person name="Pinto D."/>
            <person name="Vollmers J."/>
            <person name="Rivas-Marin E."/>
            <person name="Kohn T."/>
            <person name="Peeters S.H."/>
            <person name="Heuer A."/>
            <person name="Rast P."/>
            <person name="Oberbeckmann S."/>
            <person name="Bunk B."/>
            <person name="Jeske O."/>
            <person name="Meyerdierks A."/>
            <person name="Storesund J.E."/>
            <person name="Kallscheuer N."/>
            <person name="Luecker S."/>
            <person name="Lage O.M."/>
            <person name="Pohl T."/>
            <person name="Merkel B.J."/>
            <person name="Hornburger P."/>
            <person name="Mueller R.-W."/>
            <person name="Bruemmer F."/>
            <person name="Labrenz M."/>
            <person name="Spormann A.M."/>
            <person name="Op den Camp H."/>
            <person name="Overmann J."/>
            <person name="Amann R."/>
            <person name="Jetten M.S.M."/>
            <person name="Mascher T."/>
            <person name="Medema M.H."/>
            <person name="Devos D.P."/>
            <person name="Kaster A.-K."/>
            <person name="Ovreas L."/>
            <person name="Rohde M."/>
            <person name="Galperin M.Y."/>
            <person name="Jogler C."/>
        </authorList>
    </citation>
    <scope>NUCLEOTIDE SEQUENCE [LARGE SCALE GENOMIC DNA]</scope>
    <source>
        <strain evidence="5 6">K22_7</strain>
    </source>
</reference>
<evidence type="ECO:0000259" key="4">
    <source>
        <dbReference type="PROSITE" id="PS01124"/>
    </source>
</evidence>
<dbReference type="InterPro" id="IPR018060">
    <property type="entry name" value="HTH_AraC"/>
</dbReference>
<evidence type="ECO:0000313" key="6">
    <source>
        <dbReference type="Proteomes" id="UP000318538"/>
    </source>
</evidence>
<keyword evidence="3" id="KW-0804">Transcription</keyword>
<evidence type="ECO:0000256" key="2">
    <source>
        <dbReference type="ARBA" id="ARBA00023125"/>
    </source>
</evidence>
<dbReference type="SMART" id="SM00342">
    <property type="entry name" value="HTH_ARAC"/>
    <property type="match status" value="1"/>
</dbReference>
<evidence type="ECO:0000256" key="1">
    <source>
        <dbReference type="ARBA" id="ARBA00023015"/>
    </source>
</evidence>
<organism evidence="5 6">
    <name type="scientific">Rubripirellula lacrimiformis</name>
    <dbReference type="NCBI Taxonomy" id="1930273"/>
    <lineage>
        <taxon>Bacteria</taxon>
        <taxon>Pseudomonadati</taxon>
        <taxon>Planctomycetota</taxon>
        <taxon>Planctomycetia</taxon>
        <taxon>Pirellulales</taxon>
        <taxon>Pirellulaceae</taxon>
        <taxon>Rubripirellula</taxon>
    </lineage>
</organism>
<dbReference type="EMBL" id="CP036525">
    <property type="protein sequence ID" value="QDT07586.1"/>
    <property type="molecule type" value="Genomic_DNA"/>
</dbReference>
<dbReference type="InterPro" id="IPR003313">
    <property type="entry name" value="AraC-bd"/>
</dbReference>
<dbReference type="Pfam" id="PF12833">
    <property type="entry name" value="HTH_18"/>
    <property type="match status" value="1"/>
</dbReference>
<feature type="domain" description="HTH araC/xylS-type" evidence="4">
    <location>
        <begin position="172"/>
        <end position="270"/>
    </location>
</feature>
<accession>A0A517NKE4</accession>
<keyword evidence="6" id="KW-1185">Reference proteome</keyword>
<dbReference type="KEGG" id="rlc:K227x_60140"/>
<keyword evidence="2" id="KW-0238">DNA-binding</keyword>
<dbReference type="PANTHER" id="PTHR43280:SF28">
    <property type="entry name" value="HTH-TYPE TRANSCRIPTIONAL ACTIVATOR RHAS"/>
    <property type="match status" value="1"/>
</dbReference>
<evidence type="ECO:0000256" key="3">
    <source>
        <dbReference type="ARBA" id="ARBA00023163"/>
    </source>
</evidence>
<name>A0A517NKE4_9BACT</name>
<dbReference type="GO" id="GO:0043565">
    <property type="term" value="F:sequence-specific DNA binding"/>
    <property type="evidence" value="ECO:0007669"/>
    <property type="project" value="InterPro"/>
</dbReference>
<dbReference type="Pfam" id="PF02311">
    <property type="entry name" value="AraC_binding"/>
    <property type="match status" value="1"/>
</dbReference>
<dbReference type="InterPro" id="IPR009057">
    <property type="entry name" value="Homeodomain-like_sf"/>
</dbReference>
<dbReference type="PANTHER" id="PTHR43280">
    <property type="entry name" value="ARAC-FAMILY TRANSCRIPTIONAL REGULATOR"/>
    <property type="match status" value="1"/>
</dbReference>
<dbReference type="Gene3D" id="1.10.10.60">
    <property type="entry name" value="Homeodomain-like"/>
    <property type="match status" value="2"/>
</dbReference>